<dbReference type="NCBIfam" id="NF011611">
    <property type="entry name" value="PRK15037.1"/>
    <property type="match status" value="1"/>
</dbReference>
<dbReference type="SUPFAM" id="SSF48179">
    <property type="entry name" value="6-phosphogluconate dehydrogenase C-terminal domain-like"/>
    <property type="match status" value="1"/>
</dbReference>
<dbReference type="Pfam" id="PF01232">
    <property type="entry name" value="Mannitol_dh"/>
    <property type="match status" value="1"/>
</dbReference>
<comment type="caution">
    <text evidence="4">The sequence shown here is derived from an EMBL/GenBank/DDBJ whole genome shotgun (WGS) entry which is preliminary data.</text>
</comment>
<dbReference type="InterPro" id="IPR036291">
    <property type="entry name" value="NAD(P)-bd_dom_sf"/>
</dbReference>
<evidence type="ECO:0000256" key="1">
    <source>
        <dbReference type="ARBA" id="ARBA00023002"/>
    </source>
</evidence>
<dbReference type="InterPro" id="IPR008927">
    <property type="entry name" value="6-PGluconate_DH-like_C_sf"/>
</dbReference>
<dbReference type="InterPro" id="IPR050988">
    <property type="entry name" value="Mannitol_DH/Oxidoreductase"/>
</dbReference>
<gene>
    <name evidence="4" type="ORF">GCM10007916_15540</name>
</gene>
<evidence type="ECO:0000313" key="4">
    <source>
        <dbReference type="EMBL" id="GLS90487.1"/>
    </source>
</evidence>
<dbReference type="Pfam" id="PF08125">
    <property type="entry name" value="Mannitol_dh_C"/>
    <property type="match status" value="1"/>
</dbReference>
<feature type="domain" description="Mannitol dehydrogenase N-terminal" evidence="2">
    <location>
        <begin position="25"/>
        <end position="273"/>
    </location>
</feature>
<keyword evidence="1" id="KW-0560">Oxidoreductase</keyword>
<reference evidence="5" key="1">
    <citation type="journal article" date="2019" name="Int. J. Syst. Evol. Microbiol.">
        <title>The Global Catalogue of Microorganisms (GCM) 10K type strain sequencing project: providing services to taxonomists for standard genome sequencing and annotation.</title>
        <authorList>
            <consortium name="The Broad Institute Genomics Platform"/>
            <consortium name="The Broad Institute Genome Sequencing Center for Infectious Disease"/>
            <person name="Wu L."/>
            <person name="Ma J."/>
        </authorList>
    </citation>
    <scope>NUCLEOTIDE SEQUENCE [LARGE SCALE GENOMIC DNA]</scope>
    <source>
        <strain evidence="5">NBRC 103166</strain>
    </source>
</reference>
<keyword evidence="5" id="KW-1185">Reference proteome</keyword>
<dbReference type="InterPro" id="IPR000669">
    <property type="entry name" value="Mannitol_DH"/>
</dbReference>
<sequence>MSIASTPLTASVTPSQVDQKKLKSRIVHIGFGAFHRAHQALYTHDVLEKTAGDWGICVISLFSGHELIKKLRAQQHRYLVAEKGAHKTIVKEIASVNESLHPMLDGKQAVIEKMAEQQVEIVSMTITEKGYCIDHTTGKLDENNPLIQNDIATPSEPKSAIGYIVEALRLRRERGLQAFTVMSCDNVQENGHNAQIAVLGLARLQDNELAQWIESHTTFPSTMVDRIVPAVTPETLTEITAMTGVDDPCAVACEPFRQWIIEDNFVQGRPDWNIAGAEFVQNVVPFEEMKLRMLNGSHSFLAYLGYLGGYQHISDTMANPCYQQATLDLMLKVQAVSLNMPVGTDLAGYAELLIKRFSNPSLKHQTWQIAMDGSQKIPQRFVGSLLFHLQHESDYKWLAMGIAGWMHYVGGVDEQGKIIDVRDPLAQTFIDINDSHYNHPQRVKALLGIDSIFDKALLANDEFVETVTTAYQLIATHGAKQAVTSLSSL</sequence>
<evidence type="ECO:0000259" key="2">
    <source>
        <dbReference type="Pfam" id="PF01232"/>
    </source>
</evidence>
<evidence type="ECO:0000313" key="5">
    <source>
        <dbReference type="Proteomes" id="UP001157353"/>
    </source>
</evidence>
<dbReference type="InterPro" id="IPR013131">
    <property type="entry name" value="Mannitol_DH_N"/>
</dbReference>
<organism evidence="4 5">
    <name type="scientific">Psychromonas marina</name>
    <dbReference type="NCBI Taxonomy" id="88364"/>
    <lineage>
        <taxon>Bacteria</taxon>
        <taxon>Pseudomonadati</taxon>
        <taxon>Pseudomonadota</taxon>
        <taxon>Gammaproteobacteria</taxon>
        <taxon>Alteromonadales</taxon>
        <taxon>Psychromonadaceae</taxon>
        <taxon>Psychromonas</taxon>
    </lineage>
</organism>
<evidence type="ECO:0000259" key="3">
    <source>
        <dbReference type="Pfam" id="PF08125"/>
    </source>
</evidence>
<name>A0ABQ6DZA8_9GAMM</name>
<dbReference type="EMBL" id="BSPQ01000004">
    <property type="protein sequence ID" value="GLS90487.1"/>
    <property type="molecule type" value="Genomic_DNA"/>
</dbReference>
<dbReference type="RefSeq" id="WP_284203615.1">
    <property type="nucleotide sequence ID" value="NZ_BSPQ01000004.1"/>
</dbReference>
<dbReference type="PANTHER" id="PTHR43362">
    <property type="entry name" value="MANNITOL DEHYDROGENASE DSF1-RELATED"/>
    <property type="match status" value="1"/>
</dbReference>
<dbReference type="SUPFAM" id="SSF51735">
    <property type="entry name" value="NAD(P)-binding Rossmann-fold domains"/>
    <property type="match status" value="1"/>
</dbReference>
<dbReference type="Proteomes" id="UP001157353">
    <property type="component" value="Unassembled WGS sequence"/>
</dbReference>
<dbReference type="Gene3D" id="1.10.1040.10">
    <property type="entry name" value="N-(1-d-carboxylethyl)-l-norvaline Dehydrogenase, domain 2"/>
    <property type="match status" value="1"/>
</dbReference>
<proteinExistence type="predicted"/>
<dbReference type="InterPro" id="IPR013118">
    <property type="entry name" value="Mannitol_DH_C"/>
</dbReference>
<feature type="domain" description="Mannitol dehydrogenase C-terminal" evidence="3">
    <location>
        <begin position="282"/>
        <end position="474"/>
    </location>
</feature>
<dbReference type="PRINTS" id="PR00084">
    <property type="entry name" value="MTLDHDRGNASE"/>
</dbReference>
<dbReference type="PANTHER" id="PTHR43362:SF7">
    <property type="entry name" value="D-MANNONATE OXIDOREDUCTASE"/>
    <property type="match status" value="1"/>
</dbReference>
<accession>A0ABQ6DZA8</accession>
<dbReference type="Gene3D" id="3.40.50.720">
    <property type="entry name" value="NAD(P)-binding Rossmann-like Domain"/>
    <property type="match status" value="1"/>
</dbReference>
<protein>
    <submittedName>
        <fullName evidence="4">D-mannonate oxidoreductase</fullName>
    </submittedName>
</protein>
<dbReference type="InterPro" id="IPR013328">
    <property type="entry name" value="6PGD_dom2"/>
</dbReference>